<dbReference type="SUPFAM" id="SSF51658">
    <property type="entry name" value="Xylose isomerase-like"/>
    <property type="match status" value="1"/>
</dbReference>
<dbReference type="GO" id="GO:0016853">
    <property type="term" value="F:isomerase activity"/>
    <property type="evidence" value="ECO:0007669"/>
    <property type="project" value="UniProtKB-KW"/>
</dbReference>
<dbReference type="AlphaFoldDB" id="A0A212RS09"/>
<evidence type="ECO:0000313" key="3">
    <source>
        <dbReference type="Proteomes" id="UP000198418"/>
    </source>
</evidence>
<dbReference type="InterPro" id="IPR013022">
    <property type="entry name" value="Xyl_isomerase-like_TIM-brl"/>
</dbReference>
<dbReference type="EMBL" id="FYDG01000006">
    <property type="protein sequence ID" value="SNB75239.1"/>
    <property type="molecule type" value="Genomic_DNA"/>
</dbReference>
<organism evidence="2 3">
    <name type="scientific">Rhodoblastus acidophilus</name>
    <name type="common">Rhodopseudomonas acidophila</name>
    <dbReference type="NCBI Taxonomy" id="1074"/>
    <lineage>
        <taxon>Bacteria</taxon>
        <taxon>Pseudomonadati</taxon>
        <taxon>Pseudomonadota</taxon>
        <taxon>Alphaproteobacteria</taxon>
        <taxon>Hyphomicrobiales</taxon>
        <taxon>Rhodoblastaceae</taxon>
        <taxon>Rhodoblastus</taxon>
    </lineage>
</organism>
<dbReference type="Gene3D" id="3.20.20.150">
    <property type="entry name" value="Divalent-metal-dependent TIM barrel enzymes"/>
    <property type="match status" value="1"/>
</dbReference>
<sequence>MQGRLSPRVDGKIQAFPVAHWREEFVTAERLGLSLMEWTIDHADFAANPLITEQGRAEIRALQAAHGLRIESVTADNLMQAPFWKADGVLRRELLDALAVFIRACSAVGVKFIVAPLVDNGSLVSPQQEDDLFDGLMSLLPLMQASNVAVIFESDYAPERLRNFIARYPENWFGINFDMGNSAALGWPPAEEIPALASRIMNVHVKDRPLGGTTVPFGEGAVDFDAVFRLLRASGYSGNYILQGARARDDDHAGAITRYAQLVESRLNV</sequence>
<protein>
    <submittedName>
        <fullName evidence="2">Hexulose-6-phosphate isomerase</fullName>
    </submittedName>
</protein>
<dbReference type="PANTHER" id="PTHR12110">
    <property type="entry name" value="HYDROXYPYRUVATE ISOMERASE"/>
    <property type="match status" value="1"/>
</dbReference>
<evidence type="ECO:0000259" key="1">
    <source>
        <dbReference type="Pfam" id="PF01261"/>
    </source>
</evidence>
<dbReference type="Proteomes" id="UP000198418">
    <property type="component" value="Unassembled WGS sequence"/>
</dbReference>
<gene>
    <name evidence="2" type="ORF">SAMN06265338_106202</name>
</gene>
<dbReference type="InterPro" id="IPR036237">
    <property type="entry name" value="Xyl_isomerase-like_sf"/>
</dbReference>
<accession>A0A212RS09</accession>
<dbReference type="PANTHER" id="PTHR12110:SF53">
    <property type="entry name" value="BLR5974 PROTEIN"/>
    <property type="match status" value="1"/>
</dbReference>
<dbReference type="InterPro" id="IPR050312">
    <property type="entry name" value="IolE/XylAMocC-like"/>
</dbReference>
<dbReference type="OrthoDB" id="9804047at2"/>
<feature type="domain" description="Xylose isomerase-like TIM barrel" evidence="1">
    <location>
        <begin position="28"/>
        <end position="243"/>
    </location>
</feature>
<keyword evidence="2" id="KW-0413">Isomerase</keyword>
<keyword evidence="3" id="KW-1185">Reference proteome</keyword>
<proteinExistence type="predicted"/>
<dbReference type="Pfam" id="PF01261">
    <property type="entry name" value="AP_endonuc_2"/>
    <property type="match status" value="1"/>
</dbReference>
<evidence type="ECO:0000313" key="2">
    <source>
        <dbReference type="EMBL" id="SNB75239.1"/>
    </source>
</evidence>
<name>A0A212RS09_RHOAC</name>
<reference evidence="3" key="1">
    <citation type="submission" date="2017-06" db="EMBL/GenBank/DDBJ databases">
        <authorList>
            <person name="Varghese N."/>
            <person name="Submissions S."/>
        </authorList>
    </citation>
    <scope>NUCLEOTIDE SEQUENCE [LARGE SCALE GENOMIC DNA]</scope>
    <source>
        <strain evidence="3">DSM 137</strain>
    </source>
</reference>